<reference evidence="2 3" key="1">
    <citation type="submission" date="2016-08" db="EMBL/GenBank/DDBJ databases">
        <title>Hymenobacter coccineus sp. nov., Hymenobacter lapidarius sp. nov. and Hymenobacter glacialis sp. nov., isolated from Antarctic soil.</title>
        <authorList>
            <person name="Sedlacek I."/>
            <person name="Kralova S."/>
            <person name="Kyrova K."/>
            <person name="Maslanova I."/>
            <person name="Stankova E."/>
            <person name="Vrbovska V."/>
            <person name="Nemec M."/>
            <person name="Bartak M."/>
            <person name="Svec P."/>
            <person name="Busse H.-J."/>
            <person name="Pantucek R."/>
        </authorList>
    </citation>
    <scope>NUCLEOTIDE SEQUENCE [LARGE SCALE GENOMIC DNA]</scope>
    <source>
        <strain evidence="2 3">CCM 8643</strain>
    </source>
</reference>
<evidence type="ECO:0000313" key="3">
    <source>
        <dbReference type="Proteomes" id="UP000176294"/>
    </source>
</evidence>
<protein>
    <recommendedName>
        <fullName evidence="1">Helix-turn-helix domain-containing protein</fullName>
    </recommendedName>
</protein>
<comment type="caution">
    <text evidence="2">The sequence shown here is derived from an EMBL/GenBank/DDBJ whole genome shotgun (WGS) entry which is preliminary data.</text>
</comment>
<dbReference type="AlphaFoldDB" id="A0A1G1T0E7"/>
<organism evidence="2 3">
    <name type="scientific">Hymenobacter lapidarius</name>
    <dbReference type="NCBI Taxonomy" id="1908237"/>
    <lineage>
        <taxon>Bacteria</taxon>
        <taxon>Pseudomonadati</taxon>
        <taxon>Bacteroidota</taxon>
        <taxon>Cytophagia</taxon>
        <taxon>Cytophagales</taxon>
        <taxon>Hymenobacteraceae</taxon>
        <taxon>Hymenobacter</taxon>
    </lineage>
</organism>
<name>A0A1G1T0E7_9BACT</name>
<accession>A0A1G1T0E7</accession>
<feature type="domain" description="Helix-turn-helix" evidence="1">
    <location>
        <begin position="46"/>
        <end position="90"/>
    </location>
</feature>
<dbReference type="GO" id="GO:0003677">
    <property type="term" value="F:DNA binding"/>
    <property type="evidence" value="ECO:0007669"/>
    <property type="project" value="InterPro"/>
</dbReference>
<dbReference type="OrthoDB" id="798073at2"/>
<dbReference type="InterPro" id="IPR009061">
    <property type="entry name" value="DNA-bd_dom_put_sf"/>
</dbReference>
<dbReference type="EMBL" id="MDZB01000120">
    <property type="protein sequence ID" value="OGX84348.1"/>
    <property type="molecule type" value="Genomic_DNA"/>
</dbReference>
<evidence type="ECO:0000259" key="1">
    <source>
        <dbReference type="Pfam" id="PF12728"/>
    </source>
</evidence>
<dbReference type="SUPFAM" id="SSF46955">
    <property type="entry name" value="Putative DNA-binding domain"/>
    <property type="match status" value="1"/>
</dbReference>
<proteinExistence type="predicted"/>
<dbReference type="Proteomes" id="UP000176294">
    <property type="component" value="Unassembled WGS sequence"/>
</dbReference>
<dbReference type="RefSeq" id="WP_070728898.1">
    <property type="nucleotide sequence ID" value="NZ_MDZB01000120.1"/>
</dbReference>
<gene>
    <name evidence="2" type="ORF">BEN47_03015</name>
</gene>
<evidence type="ECO:0000313" key="2">
    <source>
        <dbReference type="EMBL" id="OGX84348.1"/>
    </source>
</evidence>
<keyword evidence="3" id="KW-1185">Reference proteome</keyword>
<sequence length="103" mass="11436">MANLLILADSPATFRELLSETLRELLPTMAGQTAPTVGPDGPAGKLLTMQEACAAFGISKTTLGDWKKRGLVPFVRLGRRVYFERERVLEAGRAHQRYQHRKG</sequence>
<dbReference type="NCBIfam" id="TIGR01764">
    <property type="entry name" value="excise"/>
    <property type="match status" value="1"/>
</dbReference>
<dbReference type="InterPro" id="IPR041657">
    <property type="entry name" value="HTH_17"/>
</dbReference>
<dbReference type="InterPro" id="IPR010093">
    <property type="entry name" value="SinI_DNA-bd"/>
</dbReference>
<dbReference type="Pfam" id="PF12728">
    <property type="entry name" value="HTH_17"/>
    <property type="match status" value="1"/>
</dbReference>